<keyword evidence="3" id="KW-1185">Reference proteome</keyword>
<comment type="caution">
    <text evidence="2">The sequence shown here is derived from an EMBL/GenBank/DDBJ whole genome shotgun (WGS) entry which is preliminary data.</text>
</comment>
<evidence type="ECO:0000313" key="2">
    <source>
        <dbReference type="EMBL" id="KAJ1163514.1"/>
    </source>
</evidence>
<accession>A0AAV7SHG9</accession>
<evidence type="ECO:0000256" key="1">
    <source>
        <dbReference type="SAM" id="MobiDB-lite"/>
    </source>
</evidence>
<gene>
    <name evidence="2" type="ORF">NDU88_003972</name>
</gene>
<protein>
    <submittedName>
        <fullName evidence="2">Uncharacterized protein</fullName>
    </submittedName>
</protein>
<dbReference type="Proteomes" id="UP001066276">
    <property type="component" value="Chromosome 4_2"/>
</dbReference>
<organism evidence="2 3">
    <name type="scientific">Pleurodeles waltl</name>
    <name type="common">Iberian ribbed newt</name>
    <dbReference type="NCBI Taxonomy" id="8319"/>
    <lineage>
        <taxon>Eukaryota</taxon>
        <taxon>Metazoa</taxon>
        <taxon>Chordata</taxon>
        <taxon>Craniata</taxon>
        <taxon>Vertebrata</taxon>
        <taxon>Euteleostomi</taxon>
        <taxon>Amphibia</taxon>
        <taxon>Batrachia</taxon>
        <taxon>Caudata</taxon>
        <taxon>Salamandroidea</taxon>
        <taxon>Salamandridae</taxon>
        <taxon>Pleurodelinae</taxon>
        <taxon>Pleurodeles</taxon>
    </lineage>
</organism>
<reference evidence="2" key="1">
    <citation type="journal article" date="2022" name="bioRxiv">
        <title>Sequencing and chromosome-scale assembly of the giantPleurodeles waltlgenome.</title>
        <authorList>
            <person name="Brown T."/>
            <person name="Elewa A."/>
            <person name="Iarovenko S."/>
            <person name="Subramanian E."/>
            <person name="Araus A.J."/>
            <person name="Petzold A."/>
            <person name="Susuki M."/>
            <person name="Suzuki K.-i.T."/>
            <person name="Hayashi T."/>
            <person name="Toyoda A."/>
            <person name="Oliveira C."/>
            <person name="Osipova E."/>
            <person name="Leigh N.D."/>
            <person name="Simon A."/>
            <person name="Yun M.H."/>
        </authorList>
    </citation>
    <scope>NUCLEOTIDE SEQUENCE</scope>
    <source>
        <strain evidence="2">20211129_DDA</strain>
        <tissue evidence="2">Liver</tissue>
    </source>
</reference>
<name>A0AAV7SHG9_PLEWA</name>
<sequence>MARESIVIINKQRMCTHEQRIAVTAFGLHAASQDKHYGRGNPEGKPVSFRTRKEGRKKKGVAEVPKENGTCQPGHSL</sequence>
<dbReference type="EMBL" id="JANPWB010000008">
    <property type="protein sequence ID" value="KAJ1163514.1"/>
    <property type="molecule type" value="Genomic_DNA"/>
</dbReference>
<feature type="region of interest" description="Disordered" evidence="1">
    <location>
        <begin position="34"/>
        <end position="77"/>
    </location>
</feature>
<dbReference type="AlphaFoldDB" id="A0AAV7SHG9"/>
<proteinExistence type="predicted"/>
<evidence type="ECO:0000313" key="3">
    <source>
        <dbReference type="Proteomes" id="UP001066276"/>
    </source>
</evidence>